<name>A0A1H9UL38_9BACI</name>
<dbReference type="PROSITE" id="PS51736">
    <property type="entry name" value="RECOMBINASES_3"/>
    <property type="match status" value="1"/>
</dbReference>
<dbReference type="PROSITE" id="PS51737">
    <property type="entry name" value="RECOMBINASE_DNA_BIND"/>
    <property type="match status" value="1"/>
</dbReference>
<reference evidence="4" key="1">
    <citation type="submission" date="2016-10" db="EMBL/GenBank/DDBJ databases">
        <authorList>
            <person name="Varghese N."/>
            <person name="Submissions S."/>
        </authorList>
    </citation>
    <scope>NUCLEOTIDE SEQUENCE [LARGE SCALE GENOMIC DNA]</scope>
    <source>
        <strain evidence="4">S9</strain>
    </source>
</reference>
<keyword evidence="4" id="KW-1185">Reference proteome</keyword>
<dbReference type="InterPro" id="IPR011109">
    <property type="entry name" value="DNA_bind_recombinase_dom"/>
</dbReference>
<dbReference type="Pfam" id="PF00239">
    <property type="entry name" value="Resolvase"/>
    <property type="match status" value="1"/>
</dbReference>
<dbReference type="GO" id="GO:0003677">
    <property type="term" value="F:DNA binding"/>
    <property type="evidence" value="ECO:0007669"/>
    <property type="project" value="InterPro"/>
</dbReference>
<dbReference type="Pfam" id="PF07508">
    <property type="entry name" value="Recombinase"/>
    <property type="match status" value="1"/>
</dbReference>
<dbReference type="InterPro" id="IPR025827">
    <property type="entry name" value="Zn_ribbon_recom_dom"/>
</dbReference>
<evidence type="ECO:0000259" key="1">
    <source>
        <dbReference type="PROSITE" id="PS51736"/>
    </source>
</evidence>
<dbReference type="Proteomes" id="UP000198571">
    <property type="component" value="Unassembled WGS sequence"/>
</dbReference>
<dbReference type="InterPro" id="IPR006119">
    <property type="entry name" value="Resolv_N"/>
</dbReference>
<dbReference type="STRING" id="1601833.SAMN05518684_10821"/>
<proteinExistence type="predicted"/>
<dbReference type="RefSeq" id="WP_093051751.1">
    <property type="nucleotide sequence ID" value="NZ_FOGT01000008.1"/>
</dbReference>
<evidence type="ECO:0000313" key="3">
    <source>
        <dbReference type="EMBL" id="SES10166.1"/>
    </source>
</evidence>
<protein>
    <submittedName>
        <fullName evidence="3">Site-specific DNA recombinase</fullName>
    </submittedName>
</protein>
<dbReference type="PANTHER" id="PTHR30461:SF23">
    <property type="entry name" value="DNA RECOMBINASE-RELATED"/>
    <property type="match status" value="1"/>
</dbReference>
<dbReference type="GO" id="GO:0000150">
    <property type="term" value="F:DNA strand exchange activity"/>
    <property type="evidence" value="ECO:0007669"/>
    <property type="project" value="InterPro"/>
</dbReference>
<dbReference type="EMBL" id="FOGT01000008">
    <property type="protein sequence ID" value="SES10166.1"/>
    <property type="molecule type" value="Genomic_DNA"/>
</dbReference>
<dbReference type="CDD" id="cd00338">
    <property type="entry name" value="Ser_Recombinase"/>
    <property type="match status" value="1"/>
</dbReference>
<evidence type="ECO:0000259" key="2">
    <source>
        <dbReference type="PROSITE" id="PS51737"/>
    </source>
</evidence>
<dbReference type="PANTHER" id="PTHR30461">
    <property type="entry name" value="DNA-INVERTASE FROM LAMBDOID PROPHAGE"/>
    <property type="match status" value="1"/>
</dbReference>
<evidence type="ECO:0000313" key="4">
    <source>
        <dbReference type="Proteomes" id="UP000198571"/>
    </source>
</evidence>
<accession>A0A1H9UL38</accession>
<feature type="domain" description="Resolvase/invertase-type recombinase catalytic" evidence="1">
    <location>
        <begin position="2"/>
        <end position="147"/>
    </location>
</feature>
<sequence>MKCAVYIRVSSKKEEQKTSLVNQQRFFYNVIAEKRWELYQFYIDVESGTKDKKRGNLKRMIEDAKKGLFDVIISKELSRLARNGKLSYEIKDVAENNGVHIITFDNAINSTEGNVHMFGLYAWVYEQESQRTSERIKAALFSKAQKGEFIGSIPPYGYQVVNKKLIPTNDYKPEVVKNIFQMYLSGMGFDSIARTLSNQGYPTPATEAGKKNAGQFWYGSSVKSILRNPHYTGDLVQHRETTRSVTTEAREAVSKDKHLIIKNAHPALITHEDFETAQKLMKTRKTNITKPQKHLFTNFLYCSDCGSGMWYRQNRAGYICGGYARHGNIACTTHTIKEQTLVERILSDIKEIHHLITDESQLSKLKSERKAQKTQSQVQVTKISKTIQSLKSKKKRYIDLLAENVITENDYREISTELEVKIKHQEKKRSELDESLHDEQLFKELESVKKIIAQFLPLKEVSSDLLSHFVNRIEVNKQGKPFISYRFSVFSKQN</sequence>
<dbReference type="AlphaFoldDB" id="A0A1H9UL38"/>
<dbReference type="InterPro" id="IPR038109">
    <property type="entry name" value="DNA_bind_recomb_sf"/>
</dbReference>
<dbReference type="SMART" id="SM00857">
    <property type="entry name" value="Resolvase"/>
    <property type="match status" value="1"/>
</dbReference>
<dbReference type="InterPro" id="IPR036162">
    <property type="entry name" value="Resolvase-like_N_sf"/>
</dbReference>
<feature type="domain" description="Recombinase" evidence="2">
    <location>
        <begin position="155"/>
        <end position="287"/>
    </location>
</feature>
<dbReference type="SUPFAM" id="SSF53041">
    <property type="entry name" value="Resolvase-like"/>
    <property type="match status" value="1"/>
</dbReference>
<organism evidence="3 4">
    <name type="scientific">Salipaludibacillus aurantiacus</name>
    <dbReference type="NCBI Taxonomy" id="1601833"/>
    <lineage>
        <taxon>Bacteria</taxon>
        <taxon>Bacillati</taxon>
        <taxon>Bacillota</taxon>
        <taxon>Bacilli</taxon>
        <taxon>Bacillales</taxon>
        <taxon>Bacillaceae</taxon>
    </lineage>
</organism>
<dbReference type="Gene3D" id="3.40.50.1390">
    <property type="entry name" value="Resolvase, N-terminal catalytic domain"/>
    <property type="match status" value="1"/>
</dbReference>
<dbReference type="Pfam" id="PF13408">
    <property type="entry name" value="Zn_ribbon_recom"/>
    <property type="match status" value="1"/>
</dbReference>
<dbReference type="Gene3D" id="3.90.1750.20">
    <property type="entry name" value="Putative Large Serine Recombinase, Chain B, Domain 2"/>
    <property type="match status" value="1"/>
</dbReference>
<dbReference type="InterPro" id="IPR050639">
    <property type="entry name" value="SSR_resolvase"/>
</dbReference>
<gene>
    <name evidence="3" type="ORF">SAMN05518684_10821</name>
</gene>
<dbReference type="OrthoDB" id="9811097at2"/>